<feature type="transmembrane region" description="Helical" evidence="1">
    <location>
        <begin position="6"/>
        <end position="25"/>
    </location>
</feature>
<dbReference type="RefSeq" id="WP_264434969.1">
    <property type="nucleotide sequence ID" value="NZ_CP081495.1"/>
</dbReference>
<evidence type="ECO:0000256" key="1">
    <source>
        <dbReference type="SAM" id="Phobius"/>
    </source>
</evidence>
<organism evidence="2 3">
    <name type="scientific">Flavobacterium agricola</name>
    <dbReference type="NCBI Taxonomy" id="2870839"/>
    <lineage>
        <taxon>Bacteria</taxon>
        <taxon>Pseudomonadati</taxon>
        <taxon>Bacteroidota</taxon>
        <taxon>Flavobacteriia</taxon>
        <taxon>Flavobacteriales</taxon>
        <taxon>Flavobacteriaceae</taxon>
        <taxon>Flavobacterium</taxon>
    </lineage>
</organism>
<evidence type="ECO:0000313" key="3">
    <source>
        <dbReference type="Proteomes" id="UP001163328"/>
    </source>
</evidence>
<dbReference type="Proteomes" id="UP001163328">
    <property type="component" value="Chromosome"/>
</dbReference>
<dbReference type="Pfam" id="PF05751">
    <property type="entry name" value="FixH"/>
    <property type="match status" value="1"/>
</dbReference>
<dbReference type="EMBL" id="CP081495">
    <property type="protein sequence ID" value="UYW02416.1"/>
    <property type="molecule type" value="Genomic_DNA"/>
</dbReference>
<reference evidence="2" key="1">
    <citation type="submission" date="2021-08" db="EMBL/GenBank/DDBJ databases">
        <title>Flavobacterium sp. strain CC-SYL302.</title>
        <authorList>
            <person name="Lin S.-Y."/>
            <person name="Lee T.-H."/>
            <person name="Young C.-C."/>
        </authorList>
    </citation>
    <scope>NUCLEOTIDE SEQUENCE</scope>
    <source>
        <strain evidence="2">CC-SYL302</strain>
    </source>
</reference>
<name>A0ABY6M1V4_9FLAO</name>
<proteinExistence type="predicted"/>
<keyword evidence="3" id="KW-1185">Reference proteome</keyword>
<sequence length="149" mass="17554">MKFNWGTGIVIAFGLFMAFILQYVYKVQSDPYYNYEMVTEDYYKKELNVNGERERKSMANLLKNPVQIIDTEQGVVVTFPTDFDAKNITGTVTMYRPSNEKLDFEFPLQLETNHLLIPKNKLEKGVWDISVDWQYQSNQYLNQQTLQVK</sequence>
<dbReference type="InterPro" id="IPR008620">
    <property type="entry name" value="FixH"/>
</dbReference>
<evidence type="ECO:0000313" key="2">
    <source>
        <dbReference type="EMBL" id="UYW02416.1"/>
    </source>
</evidence>
<gene>
    <name evidence="2" type="ORF">K5I29_05855</name>
</gene>
<keyword evidence="1" id="KW-1133">Transmembrane helix</keyword>
<keyword evidence="1" id="KW-0472">Membrane</keyword>
<accession>A0ABY6M1V4</accession>
<keyword evidence="1" id="KW-0812">Transmembrane</keyword>
<protein>
    <submittedName>
        <fullName evidence="2">FixH family protein</fullName>
    </submittedName>
</protein>